<keyword evidence="5" id="KW-1185">Reference proteome</keyword>
<dbReference type="SUPFAM" id="SSF56104">
    <property type="entry name" value="SAICAR synthase-like"/>
    <property type="match status" value="1"/>
</dbReference>
<feature type="region of interest" description="Disordered" evidence="2">
    <location>
        <begin position="1"/>
        <end position="71"/>
    </location>
</feature>
<feature type="domain" description="PIPK" evidence="3">
    <location>
        <begin position="133"/>
        <end position="521"/>
    </location>
</feature>
<evidence type="ECO:0000313" key="4">
    <source>
        <dbReference type="EMBL" id="KAJ0392216.1"/>
    </source>
</evidence>
<dbReference type="GO" id="GO:0005886">
    <property type="term" value="C:plasma membrane"/>
    <property type="evidence" value="ECO:0007669"/>
    <property type="project" value="TreeGrafter"/>
</dbReference>
<protein>
    <recommendedName>
        <fullName evidence="3">PIPK domain-containing protein</fullName>
    </recommendedName>
</protein>
<keyword evidence="1" id="KW-0808">Transferase</keyword>
<name>A0AAD5Q3S5_PYTIN</name>
<dbReference type="Pfam" id="PF01504">
    <property type="entry name" value="PIP5K"/>
    <property type="match status" value="1"/>
</dbReference>
<dbReference type="PANTHER" id="PTHR23086">
    <property type="entry name" value="PHOSPHATIDYLINOSITOL-4-PHOSPHATE 5-KINASE"/>
    <property type="match status" value="1"/>
</dbReference>
<dbReference type="SMART" id="SM00330">
    <property type="entry name" value="PIPKc"/>
    <property type="match status" value="1"/>
</dbReference>
<evidence type="ECO:0000256" key="2">
    <source>
        <dbReference type="SAM" id="MobiDB-lite"/>
    </source>
</evidence>
<dbReference type="PANTHER" id="PTHR23086:SF8">
    <property type="entry name" value="PHOSPHATIDYLINOSITOL 5-PHOSPHATE 4-KINASE, ISOFORM A"/>
    <property type="match status" value="1"/>
</dbReference>
<dbReference type="InterPro" id="IPR027484">
    <property type="entry name" value="PInositol-4-P-5-kinase_N"/>
</dbReference>
<dbReference type="Proteomes" id="UP001209570">
    <property type="component" value="Unassembled WGS sequence"/>
</dbReference>
<dbReference type="GO" id="GO:0005524">
    <property type="term" value="F:ATP binding"/>
    <property type="evidence" value="ECO:0007669"/>
    <property type="project" value="UniProtKB-UniRule"/>
</dbReference>
<gene>
    <name evidence="4" type="ORF">P43SY_003043</name>
</gene>
<evidence type="ECO:0000256" key="1">
    <source>
        <dbReference type="PROSITE-ProRule" id="PRU00781"/>
    </source>
</evidence>
<sequence>MTTPLEVDCSPATAPAASSPITRRSPRSPAVSSARSSKAATLSPSAGKDGASALRPPSPSDGVGTPRAEMAAHREDIREVISDPESPAFAALVRASQTHIDPSILEKRPRIGHAKLGRTKYKDTKRSFKKPEGKEINDEHQQYALTYGMMVGILNSAGLQNPFKQRLTMDDFMRVDKRIFPPNSKLQHPFKFKDYSPDIFRQIRRRFSIDSADYMVTLCGQFNFIEFLSNSKSGQFFFYSHDGRFMIKTQTKEESKFLRRILPHYYKFVMENPNTLITRFYGMHRVKMHHIRRKMHFIIMASVFDTPLDIHARFDLKGSTVGRRAKPEERKSHGVLKDMDLIESGDVDFLKRMKIMDYSLLIGIYDSRGQIQQSIYDDHDSDFDDDAGFSFTDTATGHVMSSSTTVTQLSTPPSLITTPSMIGSLMTMDPISPRALEVDRYPCHSQSVFCKDEGGIFGRDRFGRKNGFVYFLGVIDILQQYNTRKIAETFFRGFRHNRKEISAVNPVFYGDRFIEFMEKHVILDETLALTTSAQVGIADSALSPNDSSFHLQQL</sequence>
<dbReference type="CDD" id="cd00139">
    <property type="entry name" value="PIPKc"/>
    <property type="match status" value="1"/>
</dbReference>
<reference evidence="4" key="1">
    <citation type="submission" date="2021-12" db="EMBL/GenBank/DDBJ databases">
        <title>Prjna785345.</title>
        <authorList>
            <person name="Rujirawat T."/>
            <person name="Krajaejun T."/>
        </authorList>
    </citation>
    <scope>NUCLEOTIDE SEQUENCE</scope>
    <source>
        <strain evidence="4">Pi057C3</strain>
    </source>
</reference>
<dbReference type="GO" id="GO:0016308">
    <property type="term" value="F:1-phosphatidylinositol-4-phosphate 5-kinase activity"/>
    <property type="evidence" value="ECO:0007669"/>
    <property type="project" value="TreeGrafter"/>
</dbReference>
<dbReference type="AlphaFoldDB" id="A0AAD5Q3S5"/>
<dbReference type="Gene3D" id="3.30.800.10">
    <property type="entry name" value="Phosphatidylinositol Phosphate Kinase II Beta"/>
    <property type="match status" value="1"/>
</dbReference>
<dbReference type="Gene3D" id="3.30.810.10">
    <property type="entry name" value="2-Layer Sandwich"/>
    <property type="match status" value="1"/>
</dbReference>
<feature type="compositionally biased region" description="Low complexity" evidence="2">
    <location>
        <begin position="10"/>
        <end position="40"/>
    </location>
</feature>
<dbReference type="InterPro" id="IPR027483">
    <property type="entry name" value="PInositol-4-P-4/5-kinase_C_sf"/>
</dbReference>
<dbReference type="InterPro" id="IPR002498">
    <property type="entry name" value="PInositol-4-P-4/5-kinase_core"/>
</dbReference>
<accession>A0AAD5Q3S5</accession>
<organism evidence="4 5">
    <name type="scientific">Pythium insidiosum</name>
    <name type="common">Pythiosis disease agent</name>
    <dbReference type="NCBI Taxonomy" id="114742"/>
    <lineage>
        <taxon>Eukaryota</taxon>
        <taxon>Sar</taxon>
        <taxon>Stramenopiles</taxon>
        <taxon>Oomycota</taxon>
        <taxon>Peronosporomycetes</taxon>
        <taxon>Pythiales</taxon>
        <taxon>Pythiaceae</taxon>
        <taxon>Pythium</taxon>
    </lineage>
</organism>
<dbReference type="GO" id="GO:0046854">
    <property type="term" value="P:phosphatidylinositol phosphate biosynthetic process"/>
    <property type="evidence" value="ECO:0007669"/>
    <property type="project" value="TreeGrafter"/>
</dbReference>
<evidence type="ECO:0000259" key="3">
    <source>
        <dbReference type="PROSITE" id="PS51455"/>
    </source>
</evidence>
<keyword evidence="1" id="KW-0547">Nucleotide-binding</keyword>
<dbReference type="PROSITE" id="PS51455">
    <property type="entry name" value="PIPK"/>
    <property type="match status" value="1"/>
</dbReference>
<proteinExistence type="predicted"/>
<dbReference type="EMBL" id="JAKCXM010000688">
    <property type="protein sequence ID" value="KAJ0392216.1"/>
    <property type="molecule type" value="Genomic_DNA"/>
</dbReference>
<keyword evidence="1" id="KW-0418">Kinase</keyword>
<dbReference type="InterPro" id="IPR023610">
    <property type="entry name" value="PInositol-4/5-P-5/4-kinase"/>
</dbReference>
<comment type="caution">
    <text evidence="4">The sequence shown here is derived from an EMBL/GenBank/DDBJ whole genome shotgun (WGS) entry which is preliminary data.</text>
</comment>
<keyword evidence="1" id="KW-0067">ATP-binding</keyword>
<evidence type="ECO:0000313" key="5">
    <source>
        <dbReference type="Proteomes" id="UP001209570"/>
    </source>
</evidence>